<evidence type="ECO:0000256" key="1">
    <source>
        <dbReference type="SAM" id="Phobius"/>
    </source>
</evidence>
<keyword evidence="1" id="KW-0812">Transmembrane</keyword>
<name>A0A6B0U8D3_IXORI</name>
<accession>A0A6B0U8D3</accession>
<keyword evidence="1" id="KW-0472">Membrane</keyword>
<organism evidence="2">
    <name type="scientific">Ixodes ricinus</name>
    <name type="common">Common tick</name>
    <name type="synonym">Acarus ricinus</name>
    <dbReference type="NCBI Taxonomy" id="34613"/>
    <lineage>
        <taxon>Eukaryota</taxon>
        <taxon>Metazoa</taxon>
        <taxon>Ecdysozoa</taxon>
        <taxon>Arthropoda</taxon>
        <taxon>Chelicerata</taxon>
        <taxon>Arachnida</taxon>
        <taxon>Acari</taxon>
        <taxon>Parasitiformes</taxon>
        <taxon>Ixodida</taxon>
        <taxon>Ixodoidea</taxon>
        <taxon>Ixodidae</taxon>
        <taxon>Ixodinae</taxon>
        <taxon>Ixodes</taxon>
    </lineage>
</organism>
<feature type="transmembrane region" description="Helical" evidence="1">
    <location>
        <begin position="15"/>
        <end position="32"/>
    </location>
</feature>
<reference evidence="2" key="1">
    <citation type="submission" date="2019-12" db="EMBL/GenBank/DDBJ databases">
        <title>An insight into the sialome of adult female Ixodes ricinus ticks feeding for 6 days.</title>
        <authorList>
            <person name="Perner J."/>
            <person name="Ribeiro J.M.C."/>
        </authorList>
    </citation>
    <scope>NUCLEOTIDE SEQUENCE</scope>
    <source>
        <strain evidence="2">Semi-engorged</strain>
        <tissue evidence="2">Salivary glands</tissue>
    </source>
</reference>
<evidence type="ECO:0000313" key="2">
    <source>
        <dbReference type="EMBL" id="MXU84406.1"/>
    </source>
</evidence>
<dbReference type="AlphaFoldDB" id="A0A6B0U8D3"/>
<proteinExistence type="predicted"/>
<keyword evidence="1" id="KW-1133">Transmembrane helix</keyword>
<dbReference type="EMBL" id="GIFC01002323">
    <property type="protein sequence ID" value="MXU84406.1"/>
    <property type="molecule type" value="Transcribed_RNA"/>
</dbReference>
<sequence>MSVMLGALKLEGQKLHTLVFCIISSVLCFWINPKNSEKRLPVTFASILIYPNNYSAAPTNYPHHDTDSIGRCDTFFTDEG</sequence>
<protein>
    <submittedName>
        <fullName evidence="2">Putative secreted protein</fullName>
    </submittedName>
</protein>